<accession>A0AAV4T4L5</accession>
<evidence type="ECO:0000256" key="1">
    <source>
        <dbReference type="SAM" id="MobiDB-lite"/>
    </source>
</evidence>
<dbReference type="EMBL" id="BPLR01010699">
    <property type="protein sequence ID" value="GIY41205.1"/>
    <property type="molecule type" value="Genomic_DNA"/>
</dbReference>
<evidence type="ECO:0000313" key="2">
    <source>
        <dbReference type="EMBL" id="GIY41205.1"/>
    </source>
</evidence>
<organism evidence="2 3">
    <name type="scientific">Caerostris extrusa</name>
    <name type="common">Bark spider</name>
    <name type="synonym">Caerostris bankana</name>
    <dbReference type="NCBI Taxonomy" id="172846"/>
    <lineage>
        <taxon>Eukaryota</taxon>
        <taxon>Metazoa</taxon>
        <taxon>Ecdysozoa</taxon>
        <taxon>Arthropoda</taxon>
        <taxon>Chelicerata</taxon>
        <taxon>Arachnida</taxon>
        <taxon>Araneae</taxon>
        <taxon>Araneomorphae</taxon>
        <taxon>Entelegynae</taxon>
        <taxon>Araneoidea</taxon>
        <taxon>Araneidae</taxon>
        <taxon>Caerostris</taxon>
    </lineage>
</organism>
<sequence length="115" mass="12252">MLVKNWPCSSLLLIPLKGARCRPPSIAFCKAMLSEGTLRQCHHFAPNVNGSQTNRCTPRGSATPPLSLEPCHARKNSIGGPRGYLLIPRLGGNLLENGPEIAPIPPPTRPASGPI</sequence>
<comment type="caution">
    <text evidence="2">The sequence shown here is derived from an EMBL/GenBank/DDBJ whole genome shotgun (WGS) entry which is preliminary data.</text>
</comment>
<protein>
    <recommendedName>
        <fullName evidence="4">Secreted protein</fullName>
    </recommendedName>
</protein>
<gene>
    <name evidence="2" type="ORF">CEXT_747791</name>
</gene>
<evidence type="ECO:0000313" key="3">
    <source>
        <dbReference type="Proteomes" id="UP001054945"/>
    </source>
</evidence>
<dbReference type="AlphaFoldDB" id="A0AAV4T4L5"/>
<evidence type="ECO:0008006" key="4">
    <source>
        <dbReference type="Google" id="ProtNLM"/>
    </source>
</evidence>
<proteinExistence type="predicted"/>
<reference evidence="2 3" key="1">
    <citation type="submission" date="2021-06" db="EMBL/GenBank/DDBJ databases">
        <title>Caerostris extrusa draft genome.</title>
        <authorList>
            <person name="Kono N."/>
            <person name="Arakawa K."/>
        </authorList>
    </citation>
    <scope>NUCLEOTIDE SEQUENCE [LARGE SCALE GENOMIC DNA]</scope>
</reference>
<keyword evidence="3" id="KW-1185">Reference proteome</keyword>
<feature type="region of interest" description="Disordered" evidence="1">
    <location>
        <begin position="49"/>
        <end position="68"/>
    </location>
</feature>
<dbReference type="Proteomes" id="UP001054945">
    <property type="component" value="Unassembled WGS sequence"/>
</dbReference>
<name>A0AAV4T4L5_CAEEX</name>